<name>A0A1M6WVU9_9FIRM</name>
<keyword evidence="3" id="KW-1185">Reference proteome</keyword>
<protein>
    <submittedName>
        <fullName evidence="2">Leucine rich repeat-containing protein</fullName>
    </submittedName>
</protein>
<dbReference type="Pfam" id="PF13306">
    <property type="entry name" value="LRR_5"/>
    <property type="match status" value="4"/>
</dbReference>
<dbReference type="PANTHER" id="PTHR45661:SF3">
    <property type="entry name" value="IG-LIKE DOMAIN-CONTAINING PROTEIN"/>
    <property type="match status" value="1"/>
</dbReference>
<evidence type="ECO:0000313" key="3">
    <source>
        <dbReference type="Proteomes" id="UP000184386"/>
    </source>
</evidence>
<dbReference type="OrthoDB" id="1987399at2"/>
<dbReference type="InterPro" id="IPR053139">
    <property type="entry name" value="Surface_bspA-like"/>
</dbReference>
<dbReference type="STRING" id="1121322.SAMN02745136_03782"/>
<gene>
    <name evidence="2" type="ORF">SAMN02745136_03782</name>
</gene>
<dbReference type="Gene3D" id="3.80.10.10">
    <property type="entry name" value="Ribonuclease Inhibitor"/>
    <property type="match status" value="6"/>
</dbReference>
<dbReference type="InterPro" id="IPR026906">
    <property type="entry name" value="LRR_5"/>
</dbReference>
<dbReference type="AlphaFoldDB" id="A0A1M6WVU9"/>
<keyword evidence="1" id="KW-0732">Signal</keyword>
<organism evidence="2 3">
    <name type="scientific">Anaerocolumna jejuensis DSM 15929</name>
    <dbReference type="NCBI Taxonomy" id="1121322"/>
    <lineage>
        <taxon>Bacteria</taxon>
        <taxon>Bacillati</taxon>
        <taxon>Bacillota</taxon>
        <taxon>Clostridia</taxon>
        <taxon>Lachnospirales</taxon>
        <taxon>Lachnospiraceae</taxon>
        <taxon>Anaerocolumna</taxon>
    </lineage>
</organism>
<feature type="signal peptide" evidence="1">
    <location>
        <begin position="1"/>
        <end position="24"/>
    </location>
</feature>
<reference evidence="2 3" key="1">
    <citation type="submission" date="2016-11" db="EMBL/GenBank/DDBJ databases">
        <authorList>
            <person name="Jaros S."/>
            <person name="Januszkiewicz K."/>
            <person name="Wedrychowicz H."/>
        </authorList>
    </citation>
    <scope>NUCLEOTIDE SEQUENCE [LARGE SCALE GENOMIC DNA]</scope>
    <source>
        <strain evidence="2 3">DSM 15929</strain>
    </source>
</reference>
<dbReference type="EMBL" id="FRAC01000021">
    <property type="protein sequence ID" value="SHK97838.1"/>
    <property type="molecule type" value="Genomic_DNA"/>
</dbReference>
<sequence>MKKQMRYIFYLAIACIWLAVPAQAVRADSEYNYSKDNTAAYNAEEVFTISENLVISDFFNKPVYFSVKEIRIKEGVTSFDWDILATGYFPNLETVTLPSTLKKISYNGFNYSDGLSKLRAVTVAKGNTSYVSVNGCLFNKSKTLLLQYPAASGNTSYVIPDTVTKIKSNAFVHADKLQTVTIGAKVDRSQLKSIMNQLRHINGFKVSSRNTSFSAKDGVLFDKKGATLLLYPNGKGTVYSVPKGTTALLKNSFYNSRIKKLTLPSGLKSINKGALSTCNELTTITIPKALTKMDVIDIKNLKSLQTISVESGNKLYKSYKGILYNRDLTKIIFVPQAYSKSSLLFPSTLQSLDLSDFSMKNAREIKIPRDLKTFFSYNQSDMCFSRIVLENGNKKFILHRGSLYNKEKTELSLFLKQEKAEFPDTLKSLPIRLIINGGIKELVIPPKADIAGGTLNIYDIPTLKKVTLSKGNKLYTLENGMLLSADKSILYDIPQDTKNLILPDSVRKIEMMLFYNRDLTSIKIPKSLTDMRIFELRYIKSLESIEVDPDNSKYASRDGVLYNKELTELLYYPIKKQSEAYTMPDTVKTIYDSFSMIRNPYLEELTLSKELEYKDYNFTGSSSLKEIQVSQGSTSYKSMDGVLYNSAGTELIAYPYQKSDKSFTIPDTVISVKGLYNAEPVSINEYSYYFEPHTNPHLETLTIGKNVKEFFRIYYDNPVWGFENLKKIIVSDENQNFKMDNGILYSKDGTVMYLCTDEYQNPVLTIPATVTKIPTIFYQTLVRSGKVKGIEVEAGNTSFRMESQSLYNYLGNLKYFTVGDTEYPRDIVYD</sequence>
<dbReference type="RefSeq" id="WP_073278413.1">
    <property type="nucleotide sequence ID" value="NZ_FRAC01000021.1"/>
</dbReference>
<feature type="chain" id="PRO_5038464677" evidence="1">
    <location>
        <begin position="25"/>
        <end position="830"/>
    </location>
</feature>
<dbReference type="InterPro" id="IPR032675">
    <property type="entry name" value="LRR_dom_sf"/>
</dbReference>
<proteinExistence type="predicted"/>
<evidence type="ECO:0000313" key="2">
    <source>
        <dbReference type="EMBL" id="SHK97838.1"/>
    </source>
</evidence>
<dbReference type="Proteomes" id="UP000184386">
    <property type="component" value="Unassembled WGS sequence"/>
</dbReference>
<accession>A0A1M6WVU9</accession>
<evidence type="ECO:0000256" key="1">
    <source>
        <dbReference type="SAM" id="SignalP"/>
    </source>
</evidence>
<dbReference type="PANTHER" id="PTHR45661">
    <property type="entry name" value="SURFACE ANTIGEN"/>
    <property type="match status" value="1"/>
</dbReference>